<feature type="transmembrane region" description="Helical" evidence="1">
    <location>
        <begin position="21"/>
        <end position="42"/>
    </location>
</feature>
<keyword evidence="1" id="KW-0472">Membrane</keyword>
<dbReference type="EMBL" id="VLNT01000028">
    <property type="protein sequence ID" value="TSD53784.1"/>
    <property type="molecule type" value="Genomic_DNA"/>
</dbReference>
<comment type="caution">
    <text evidence="2">The sequence shown here is derived from an EMBL/GenBank/DDBJ whole genome shotgun (WGS) entry which is preliminary data.</text>
</comment>
<evidence type="ECO:0000256" key="1">
    <source>
        <dbReference type="SAM" id="Phobius"/>
    </source>
</evidence>
<gene>
    <name evidence="2" type="ORF">FNM00_17870</name>
</gene>
<dbReference type="Proteomes" id="UP000316988">
    <property type="component" value="Unassembled WGS sequence"/>
</dbReference>
<keyword evidence="1" id="KW-1133">Transmembrane helix</keyword>
<feature type="transmembrane region" description="Helical" evidence="1">
    <location>
        <begin position="114"/>
        <end position="133"/>
    </location>
</feature>
<feature type="transmembrane region" description="Helical" evidence="1">
    <location>
        <begin position="89"/>
        <end position="107"/>
    </location>
</feature>
<accession>A0A554RIG1</accession>
<evidence type="ECO:0000313" key="2">
    <source>
        <dbReference type="EMBL" id="TSD53784.1"/>
    </source>
</evidence>
<keyword evidence="3" id="KW-1185">Reference proteome</keyword>
<evidence type="ECO:0000313" key="3">
    <source>
        <dbReference type="Proteomes" id="UP000316988"/>
    </source>
</evidence>
<organism evidence="2 3">
    <name type="scientific">Aeromicrobium piscarium</name>
    <dbReference type="NCBI Taxonomy" id="2590901"/>
    <lineage>
        <taxon>Bacteria</taxon>
        <taxon>Bacillati</taxon>
        <taxon>Actinomycetota</taxon>
        <taxon>Actinomycetes</taxon>
        <taxon>Propionibacteriales</taxon>
        <taxon>Nocardioidaceae</taxon>
        <taxon>Aeromicrobium</taxon>
    </lineage>
</organism>
<dbReference type="AlphaFoldDB" id="A0A554RIG1"/>
<dbReference type="RefSeq" id="WP_143914896.1">
    <property type="nucleotide sequence ID" value="NZ_VLNT01000028.1"/>
</dbReference>
<feature type="transmembrane region" description="Helical" evidence="1">
    <location>
        <begin position="145"/>
        <end position="166"/>
    </location>
</feature>
<dbReference type="OrthoDB" id="3253635at2"/>
<keyword evidence="1" id="KW-0812">Transmembrane</keyword>
<sequence length="179" mass="19481">MSTTYQHDVPSHTDTTTAMRPVHVLLGLTRLSMGWMFLWAFLDKTFGLGFSTDRADSWVNGGSPTAGFLGHATTGPLADFYQGLGGQAWVDWLFMIGLLGIGLALMLGIGVNIAAVSGAVMLVLMWSAMLWPATNPFMDEHLVQALLLGILALTASGRYLGLGRMWENLPVVKKNRWLV</sequence>
<name>A0A554RIG1_9ACTN</name>
<reference evidence="2 3" key="1">
    <citation type="submission" date="2019-07" db="EMBL/GenBank/DDBJ databases">
        <authorList>
            <person name="Zhao L.H."/>
        </authorList>
    </citation>
    <scope>NUCLEOTIDE SEQUENCE [LARGE SCALE GENOMIC DNA]</scope>
    <source>
        <strain evidence="2 3">Co35</strain>
    </source>
</reference>
<proteinExistence type="predicted"/>
<protein>
    <submittedName>
        <fullName evidence="2">DoxX family membrane protein</fullName>
    </submittedName>
</protein>